<feature type="binding site" evidence="7">
    <location>
        <position position="133"/>
    </location>
    <ligand>
        <name>FMN</name>
        <dbReference type="ChEBI" id="CHEBI:58210"/>
    </ligand>
</feature>
<keyword evidence="4" id="KW-0560">Oxidoreductase</keyword>
<dbReference type="PROSITE" id="PS00557">
    <property type="entry name" value="FMN_HYDROXY_ACID_DH_1"/>
    <property type="match status" value="1"/>
</dbReference>
<dbReference type="Pfam" id="PF01070">
    <property type="entry name" value="FMN_dh"/>
    <property type="match status" value="1"/>
</dbReference>
<dbReference type="InterPro" id="IPR008259">
    <property type="entry name" value="FMN_hydac_DH_AS"/>
</dbReference>
<dbReference type="InterPro" id="IPR013785">
    <property type="entry name" value="Aldolase_TIM"/>
</dbReference>
<accession>A0A385SL22</accession>
<feature type="binding site" evidence="7">
    <location>
        <position position="112"/>
    </location>
    <ligand>
        <name>FMN</name>
        <dbReference type="ChEBI" id="CHEBI:58210"/>
    </ligand>
</feature>
<evidence type="ECO:0000256" key="4">
    <source>
        <dbReference type="ARBA" id="ARBA00023002"/>
    </source>
</evidence>
<dbReference type="EMBL" id="CP032382">
    <property type="protein sequence ID" value="AYB31939.1"/>
    <property type="molecule type" value="Genomic_DNA"/>
</dbReference>
<dbReference type="CDD" id="cd02809">
    <property type="entry name" value="alpha_hydroxyacid_oxid_FMN"/>
    <property type="match status" value="1"/>
</dbReference>
<evidence type="ECO:0000256" key="5">
    <source>
        <dbReference type="ARBA" id="ARBA00024042"/>
    </source>
</evidence>
<dbReference type="KEGG" id="chk:D4L85_15805"/>
<evidence type="ECO:0000259" key="8">
    <source>
        <dbReference type="PROSITE" id="PS51349"/>
    </source>
</evidence>
<evidence type="ECO:0000256" key="7">
    <source>
        <dbReference type="PIRSR" id="PIRSR000138-2"/>
    </source>
</evidence>
<comment type="similarity">
    <text evidence="5">Belongs to the FMN-dependent alpha-hydroxy acid dehydrogenase family.</text>
</comment>
<feature type="binding site" evidence="7">
    <location>
        <begin position="83"/>
        <end position="85"/>
    </location>
    <ligand>
        <name>FMN</name>
        <dbReference type="ChEBI" id="CHEBI:58210"/>
    </ligand>
</feature>
<dbReference type="SUPFAM" id="SSF51395">
    <property type="entry name" value="FMN-linked oxidoreductases"/>
    <property type="match status" value="1"/>
</dbReference>
<dbReference type="GO" id="GO:0010181">
    <property type="term" value="F:FMN binding"/>
    <property type="evidence" value="ECO:0007669"/>
    <property type="project" value="InterPro"/>
</dbReference>
<evidence type="ECO:0000256" key="6">
    <source>
        <dbReference type="PIRSR" id="PIRSR000138-1"/>
    </source>
</evidence>
<dbReference type="Proteomes" id="UP000266183">
    <property type="component" value="Chromosome"/>
</dbReference>
<evidence type="ECO:0000313" key="9">
    <source>
        <dbReference type="EMBL" id="AYB31939.1"/>
    </source>
</evidence>
<dbReference type="OrthoDB" id="9770452at2"/>
<feature type="active site" description="Proton acceptor" evidence="6">
    <location>
        <position position="281"/>
    </location>
</feature>
<dbReference type="GO" id="GO:0004459">
    <property type="term" value="F:L-lactate dehydrogenase (NAD+) activity"/>
    <property type="evidence" value="ECO:0007669"/>
    <property type="project" value="TreeGrafter"/>
</dbReference>
<feature type="binding site" evidence="7">
    <location>
        <position position="30"/>
    </location>
    <ligand>
        <name>glyoxylate</name>
        <dbReference type="ChEBI" id="CHEBI:36655"/>
    </ligand>
</feature>
<name>A0A385SL22_9BACT</name>
<dbReference type="AlphaFoldDB" id="A0A385SL22"/>
<keyword evidence="10" id="KW-1185">Reference proteome</keyword>
<dbReference type="PANTHER" id="PTHR10578:SF107">
    <property type="entry name" value="2-HYDROXYACID OXIDASE 1"/>
    <property type="match status" value="1"/>
</dbReference>
<evidence type="ECO:0000313" key="10">
    <source>
        <dbReference type="Proteomes" id="UP000266183"/>
    </source>
</evidence>
<evidence type="ECO:0000256" key="3">
    <source>
        <dbReference type="ARBA" id="ARBA00022643"/>
    </source>
</evidence>
<reference evidence="10" key="1">
    <citation type="submission" date="2018-09" db="EMBL/GenBank/DDBJ databases">
        <title>Chryseolinea sp. KIS68-18 isolated from soil.</title>
        <authorList>
            <person name="Weon H.-Y."/>
            <person name="Kwon S.-W."/>
            <person name="Lee S.A."/>
        </authorList>
    </citation>
    <scope>NUCLEOTIDE SEQUENCE [LARGE SCALE GENOMIC DNA]</scope>
    <source>
        <strain evidence="10">KIS68-18</strain>
    </source>
</reference>
<dbReference type="InterPro" id="IPR037396">
    <property type="entry name" value="FMN_HAD"/>
</dbReference>
<dbReference type="PIRSF" id="PIRSF000138">
    <property type="entry name" value="Al-hdrx_acd_dh"/>
    <property type="match status" value="1"/>
</dbReference>
<dbReference type="PANTHER" id="PTHR10578">
    <property type="entry name" value="S -2-HYDROXY-ACID OXIDASE-RELATED"/>
    <property type="match status" value="1"/>
</dbReference>
<evidence type="ECO:0000256" key="1">
    <source>
        <dbReference type="ARBA" id="ARBA00001917"/>
    </source>
</evidence>
<dbReference type="GO" id="GO:0009060">
    <property type="term" value="P:aerobic respiration"/>
    <property type="evidence" value="ECO:0007669"/>
    <property type="project" value="TreeGrafter"/>
</dbReference>
<keyword evidence="2 7" id="KW-0285">Flavoprotein</keyword>
<feature type="binding site" evidence="7">
    <location>
        <position position="279"/>
    </location>
    <ligand>
        <name>FMN</name>
        <dbReference type="ChEBI" id="CHEBI:58210"/>
    </ligand>
</feature>
<feature type="binding site" evidence="7">
    <location>
        <position position="257"/>
    </location>
    <ligand>
        <name>FMN</name>
        <dbReference type="ChEBI" id="CHEBI:58210"/>
    </ligand>
</feature>
<gene>
    <name evidence="9" type="ORF">D4L85_15805</name>
</gene>
<feature type="binding site" evidence="7">
    <location>
        <position position="170"/>
    </location>
    <ligand>
        <name>glyoxylate</name>
        <dbReference type="ChEBI" id="CHEBI:36655"/>
    </ligand>
</feature>
<feature type="binding site" evidence="7">
    <location>
        <position position="284"/>
    </location>
    <ligand>
        <name>glyoxylate</name>
        <dbReference type="ChEBI" id="CHEBI:36655"/>
    </ligand>
</feature>
<evidence type="ECO:0000256" key="2">
    <source>
        <dbReference type="ARBA" id="ARBA00022630"/>
    </source>
</evidence>
<feature type="binding site" evidence="7">
    <location>
        <position position="281"/>
    </location>
    <ligand>
        <name>glyoxylate</name>
        <dbReference type="ChEBI" id="CHEBI:36655"/>
    </ligand>
</feature>
<comment type="cofactor">
    <cofactor evidence="1">
        <name>FMN</name>
        <dbReference type="ChEBI" id="CHEBI:58210"/>
    </cofactor>
</comment>
<dbReference type="RefSeq" id="WP_119755200.1">
    <property type="nucleotide sequence ID" value="NZ_CP032382.1"/>
</dbReference>
<keyword evidence="3 7" id="KW-0288">FMN</keyword>
<feature type="binding site" evidence="7">
    <location>
        <begin position="312"/>
        <end position="316"/>
    </location>
    <ligand>
        <name>FMN</name>
        <dbReference type="ChEBI" id="CHEBI:58210"/>
    </ligand>
</feature>
<feature type="binding site" evidence="7">
    <location>
        <position position="135"/>
    </location>
    <ligand>
        <name>glyoxylate</name>
        <dbReference type="ChEBI" id="CHEBI:36655"/>
    </ligand>
</feature>
<dbReference type="Gene3D" id="3.20.20.70">
    <property type="entry name" value="Aldolase class I"/>
    <property type="match status" value="1"/>
</dbReference>
<feature type="domain" description="FMN hydroxy acid dehydrogenase" evidence="8">
    <location>
        <begin position="4"/>
        <end position="386"/>
    </location>
</feature>
<dbReference type="PROSITE" id="PS51349">
    <property type="entry name" value="FMN_HYDROXY_ACID_DH_2"/>
    <property type="match status" value="1"/>
</dbReference>
<protein>
    <submittedName>
        <fullName evidence="9">Alpha-hydroxy-acid oxidizing protein</fullName>
    </submittedName>
</protein>
<feature type="binding site" evidence="7">
    <location>
        <begin position="335"/>
        <end position="336"/>
    </location>
    <ligand>
        <name>FMN</name>
        <dbReference type="ChEBI" id="CHEBI:58210"/>
    </ligand>
</feature>
<sequence length="394" mass="44141">MKLQFDTRYPSIEDLRERARQRIPRFAFEYLDGGCNEDVNLEKNTRELREIELIPQYLKPYTTPDLKTELFGHTYDAPFGVAPVGLQGLMWPGATEILAKAAYDHNIPFTLSTVTTASIERVSELTQGRAWFQLYHPAENSLRDNIIKRLTEVQCQVLVLLCDVPSFGFRPRDIRNGLAMPPRMTLQNMLQISLRPTWALQTLFHGQPEFATLKQYMPSGLNMSQLGQFMNRTFSGRLNEQRISAIRNKWNGKLVLKGVASLEDAEMAVRLGLDGIIVSNHGGRQLDAGQSSIRSLAPIVDKFANKIKILMDSGVRSGPDIARALAAGANFTFLGRSFMYGVAALGPSGGNHVISLLKTQLQQVMEQLCCEQVQDLPTHLFIRQKASTLNPPSH</sequence>
<organism evidence="9 10">
    <name type="scientific">Chryseolinea soli</name>
    <dbReference type="NCBI Taxonomy" id="2321403"/>
    <lineage>
        <taxon>Bacteria</taxon>
        <taxon>Pseudomonadati</taxon>
        <taxon>Bacteroidota</taxon>
        <taxon>Cytophagia</taxon>
        <taxon>Cytophagales</taxon>
        <taxon>Fulvivirgaceae</taxon>
        <taxon>Chryseolinea</taxon>
    </lineage>
</organism>
<dbReference type="InterPro" id="IPR000262">
    <property type="entry name" value="FMN-dep_DH"/>
</dbReference>
<dbReference type="GO" id="GO:0005886">
    <property type="term" value="C:plasma membrane"/>
    <property type="evidence" value="ECO:0007669"/>
    <property type="project" value="TreeGrafter"/>
</dbReference>
<dbReference type="InterPro" id="IPR012133">
    <property type="entry name" value="Alpha-hydoxy_acid_DH_FMN"/>
</dbReference>
<proteinExistence type="inferred from homology"/>